<dbReference type="EMBL" id="JASNQZ010000012">
    <property type="protein sequence ID" value="KAL0950217.1"/>
    <property type="molecule type" value="Genomic_DNA"/>
</dbReference>
<keyword evidence="2" id="KW-1133">Transmembrane helix</keyword>
<evidence type="ECO:0000256" key="1">
    <source>
        <dbReference type="SAM" id="MobiDB-lite"/>
    </source>
</evidence>
<keyword evidence="3" id="KW-0732">Signal</keyword>
<feature type="compositionally biased region" description="Polar residues" evidence="1">
    <location>
        <begin position="58"/>
        <end position="71"/>
    </location>
</feature>
<evidence type="ECO:0000313" key="4">
    <source>
        <dbReference type="EMBL" id="KAL0950217.1"/>
    </source>
</evidence>
<evidence type="ECO:0000256" key="2">
    <source>
        <dbReference type="SAM" id="Phobius"/>
    </source>
</evidence>
<evidence type="ECO:0000313" key="5">
    <source>
        <dbReference type="Proteomes" id="UP001556367"/>
    </source>
</evidence>
<protein>
    <recommendedName>
        <fullName evidence="6">Mid2 domain-containing protein</fullName>
    </recommendedName>
</protein>
<feature type="compositionally biased region" description="Polar residues" evidence="1">
    <location>
        <begin position="37"/>
        <end position="51"/>
    </location>
</feature>
<comment type="caution">
    <text evidence="4">The sequence shown here is derived from an EMBL/GenBank/DDBJ whole genome shotgun (WGS) entry which is preliminary data.</text>
</comment>
<feature type="compositionally biased region" description="Polar residues" evidence="1">
    <location>
        <begin position="115"/>
        <end position="139"/>
    </location>
</feature>
<feature type="region of interest" description="Disordered" evidence="1">
    <location>
        <begin position="22"/>
        <end position="174"/>
    </location>
</feature>
<dbReference type="Proteomes" id="UP001556367">
    <property type="component" value="Unassembled WGS sequence"/>
</dbReference>
<accession>A0ABR3J3S1</accession>
<evidence type="ECO:0008006" key="6">
    <source>
        <dbReference type="Google" id="ProtNLM"/>
    </source>
</evidence>
<feature type="transmembrane region" description="Helical" evidence="2">
    <location>
        <begin position="180"/>
        <end position="202"/>
    </location>
</feature>
<reference evidence="5" key="1">
    <citation type="submission" date="2024-06" db="EMBL/GenBank/DDBJ databases">
        <title>Multi-omics analyses provide insights into the biosynthesis of the anticancer antibiotic pleurotin in Hohenbuehelia grisea.</title>
        <authorList>
            <person name="Weaver J.A."/>
            <person name="Alberti F."/>
        </authorList>
    </citation>
    <scope>NUCLEOTIDE SEQUENCE [LARGE SCALE GENOMIC DNA]</scope>
    <source>
        <strain evidence="5">T-177</strain>
    </source>
</reference>
<keyword evidence="2" id="KW-0812">Transmembrane</keyword>
<gene>
    <name evidence="4" type="ORF">HGRIS_010206</name>
</gene>
<feature type="chain" id="PRO_5046384576" description="Mid2 domain-containing protein" evidence="3">
    <location>
        <begin position="27"/>
        <end position="287"/>
    </location>
</feature>
<keyword evidence="5" id="KW-1185">Reference proteome</keyword>
<sequence>MRATHFVPWIWTFGFMQTAAVGGSSAGSPTPPEFTDVAQTPRTPPITTDQIMSPLPSHASQSVSTASTPDSDGSPLTAILSVGEPSSVSSSLSLDESSTSRTKHTRSKTKPTSSLSTDSETASVDTQETSSSESLQDITSIAMFSDSLTSPPTPPTPAPLQSASPNPGIRESNPSAKNRLGAILGGVLGGISAVIICGLALCRCRRQQRTGRQATYRDGDSETESVNPPMWIPEHFVTSSRQIPVADGSGSAFQEEFFRLYTAVGNEEPDDWDDEKKRAHGSGLGSR</sequence>
<proteinExistence type="predicted"/>
<keyword evidence="2" id="KW-0472">Membrane</keyword>
<name>A0ABR3J3S1_9AGAR</name>
<feature type="signal peptide" evidence="3">
    <location>
        <begin position="1"/>
        <end position="26"/>
    </location>
</feature>
<feature type="compositionally biased region" description="Low complexity" evidence="1">
    <location>
        <begin position="81"/>
        <end position="100"/>
    </location>
</feature>
<organism evidence="4 5">
    <name type="scientific">Hohenbuehelia grisea</name>
    <dbReference type="NCBI Taxonomy" id="104357"/>
    <lineage>
        <taxon>Eukaryota</taxon>
        <taxon>Fungi</taxon>
        <taxon>Dikarya</taxon>
        <taxon>Basidiomycota</taxon>
        <taxon>Agaricomycotina</taxon>
        <taxon>Agaricomycetes</taxon>
        <taxon>Agaricomycetidae</taxon>
        <taxon>Agaricales</taxon>
        <taxon>Pleurotineae</taxon>
        <taxon>Pleurotaceae</taxon>
        <taxon>Hohenbuehelia</taxon>
    </lineage>
</organism>
<evidence type="ECO:0000256" key="3">
    <source>
        <dbReference type="SAM" id="SignalP"/>
    </source>
</evidence>
<feature type="region of interest" description="Disordered" evidence="1">
    <location>
        <begin position="267"/>
        <end position="287"/>
    </location>
</feature>